<sequence>MTVLRTLVFMGLSIAAVPYVLLNGMGGGAARAPVAGTASALPAEVVDHRRLGDLEREARARERRHVSAVFDPDSLGPARVVTFATVVSLADLLAPGEAPPPPALEDLYAEARAARHMQAECTALLASFARRCVVQEAGAERMGDGRWRLQASLAFSPRDEIGAIPMEGAEYTPWRTRMRLKAHVAPMPPEDLARARADYYQHARRICAAIRGRSGNCVIERIEFTATPAAGPGYSVTLGARARFATLDPPGPAETAPPGEERPGLAPDWGPPGTEDVDLDPERPTYDADTVTQGPGPRPHRLAAR</sequence>
<protein>
    <submittedName>
        <fullName evidence="1">Uncharacterized protein</fullName>
    </submittedName>
</protein>
<reference evidence="1 2" key="1">
    <citation type="submission" date="2017-01" db="EMBL/GenBank/DDBJ databases">
        <title>Genomic analysis of Xuhuaishuia manganoxidans DY6-4.</title>
        <authorList>
            <person name="Wang X."/>
        </authorList>
    </citation>
    <scope>NUCLEOTIDE SEQUENCE [LARGE SCALE GENOMIC DNA]</scope>
    <source>
        <strain evidence="1 2">DY6-4</strain>
    </source>
</reference>
<name>A0A1U7DHY5_9RHOB</name>
<dbReference type="STRING" id="1267768.BV394_07060"/>
<accession>A0A2M9DE24</accession>
<proteinExistence type="predicted"/>
<dbReference type="AlphaFoldDB" id="A0A1U7DHY5"/>
<accession>A0A1U7DHY5</accession>
<dbReference type="EMBL" id="CP019124">
    <property type="protein sequence ID" value="APX89503.1"/>
    <property type="molecule type" value="Genomic_DNA"/>
</dbReference>
<organism evidence="1 2">
    <name type="scientific">Brevirhabdus pacifica</name>
    <dbReference type="NCBI Taxonomy" id="1267768"/>
    <lineage>
        <taxon>Bacteria</taxon>
        <taxon>Pseudomonadati</taxon>
        <taxon>Pseudomonadota</taxon>
        <taxon>Alphaproteobacteria</taxon>
        <taxon>Rhodobacterales</taxon>
        <taxon>Paracoccaceae</taxon>
        <taxon>Brevirhabdus</taxon>
    </lineage>
</organism>
<evidence type="ECO:0000313" key="1">
    <source>
        <dbReference type="EMBL" id="APX89503.1"/>
    </source>
</evidence>
<gene>
    <name evidence="1" type="ORF">BV394_07060</name>
</gene>
<evidence type="ECO:0000313" key="2">
    <source>
        <dbReference type="Proteomes" id="UP000187266"/>
    </source>
</evidence>
<dbReference type="Proteomes" id="UP000187266">
    <property type="component" value="Chromosome"/>
</dbReference>
<dbReference type="RefSeq" id="WP_076979526.1">
    <property type="nucleotide sequence ID" value="NZ_CP019124.1"/>
</dbReference>
<keyword evidence="2" id="KW-1185">Reference proteome</keyword>